<comment type="caution">
    <text evidence="1">The sequence shown here is derived from an EMBL/GenBank/DDBJ whole genome shotgun (WGS) entry which is preliminary data.</text>
</comment>
<dbReference type="InterPro" id="IPR003673">
    <property type="entry name" value="CoA-Trfase_fam_III"/>
</dbReference>
<evidence type="ECO:0000313" key="2">
    <source>
        <dbReference type="Proteomes" id="UP000325690"/>
    </source>
</evidence>
<keyword evidence="1" id="KW-0808">Transferase</keyword>
<dbReference type="Pfam" id="PF02515">
    <property type="entry name" value="CoA_transf_3"/>
    <property type="match status" value="2"/>
</dbReference>
<sequence length="773" mass="83445">MAGPLDGITVVDCSRGLAGPRASGMLADYGAEVWWVEPPGGDPLRDVLKTEYAVFNRGKRSVTLDLKTDAGRARLFEMLSAADVFLTSWRPGVAERLRIGWSDLHPAFPRLVYTSITGFGEDGTLAEVPGHEAIVSSYVGVTAEQVGLRPAPIYEGLPFASIGAANLAVIGALAALYRRIRDGRGRHVQTSLVDGALSYLGMLWGDADDADSAPPVVPGRIRLISRSFRCADDEYIGVHTGAVGAFGRLIRELGLADRVQVAEDGSDMQMPLTDDERRIVMEEVPAIFETQPRDVWLKRLLDADIAAIPELRPGQIFDEPQVRHNGMVVTVEDPVLGPLEQVAPAIRFGGLEHRPAVGAPTVGQDDDRLPAAKTADPVRYERSDDTPLLDGLKILDAGAYYAGPFSSRLLADLGADVIKLETTLGDQLRGIKRPFRSATAGKRAISLGLKDPELHAARDSLIKWADVVMHNMRPGAAERVGLGFEQVHALNPDAIYLYAPGWGSTGPDARRQSFAPLMSGYVGIGFEVAGQYNPPMWPVGNEDPGNGLTGAVGILAALLYRSRGGGGIYVENPQLNATMTHAAHIVRRPDGTVLGAERLDPMQTGIGPLDRLYETADGWICVVALTDAEIRRFEKATGISILDDPRFATHDVRIENAYELSDTIAELLLQHGSGHWLELFRNAGVAAMIPKTENNNEAFHRDPANHAIGRVAQVADADGSYIRESALMVRVSDAAVVPHRLAPELGADTDAVLRELGYSEEKIAELRARGSIR</sequence>
<dbReference type="RefSeq" id="WP_061481040.1">
    <property type="nucleotide sequence ID" value="NZ_ANBO01000044.1"/>
</dbReference>
<accession>A0A5N5UQR6</accession>
<dbReference type="SUPFAM" id="SSF89796">
    <property type="entry name" value="CoA-transferase family III (CaiB/BaiF)"/>
    <property type="match status" value="2"/>
</dbReference>
<keyword evidence="2" id="KW-1185">Reference proteome</keyword>
<name>A0A5N5UQR6_MYCPH</name>
<dbReference type="AlphaFoldDB" id="A0A5N5UQR6"/>
<dbReference type="EMBL" id="ANBP01000053">
    <property type="protein sequence ID" value="KAB7751915.1"/>
    <property type="molecule type" value="Genomic_DNA"/>
</dbReference>
<dbReference type="PANTHER" id="PTHR48228">
    <property type="entry name" value="SUCCINYL-COA--D-CITRAMALATE COA-TRANSFERASE"/>
    <property type="match status" value="1"/>
</dbReference>
<dbReference type="InterPro" id="IPR023606">
    <property type="entry name" value="CoA-Trfase_III_dom_1_sf"/>
</dbReference>
<proteinExistence type="predicted"/>
<dbReference type="GeneID" id="74304432"/>
<dbReference type="GO" id="GO:0016740">
    <property type="term" value="F:transferase activity"/>
    <property type="evidence" value="ECO:0007669"/>
    <property type="project" value="UniProtKB-KW"/>
</dbReference>
<dbReference type="InterPro" id="IPR044855">
    <property type="entry name" value="CoA-Trfase_III_dom3_sf"/>
</dbReference>
<organism evidence="1 2">
    <name type="scientific">Mycolicibacterium phlei DSM 43239 = CCUG 21000</name>
    <dbReference type="NCBI Taxonomy" id="1226750"/>
    <lineage>
        <taxon>Bacteria</taxon>
        <taxon>Bacillati</taxon>
        <taxon>Actinomycetota</taxon>
        <taxon>Actinomycetes</taxon>
        <taxon>Mycobacteriales</taxon>
        <taxon>Mycobacteriaceae</taxon>
        <taxon>Mycolicibacterium</taxon>
    </lineage>
</organism>
<dbReference type="Proteomes" id="UP000325690">
    <property type="component" value="Unassembled WGS sequence"/>
</dbReference>
<dbReference type="Gene3D" id="3.40.50.10540">
    <property type="entry name" value="Crotonobetainyl-coa:carnitine coa-transferase, domain 1"/>
    <property type="match status" value="2"/>
</dbReference>
<reference evidence="1 2" key="1">
    <citation type="submission" date="2012-10" db="EMBL/GenBank/DDBJ databases">
        <title>The draft sequence of the Mycobacterium pheli genome.</title>
        <authorList>
            <person name="Pettersson B.M.F."/>
            <person name="Das S."/>
            <person name="Dasgupta S."/>
            <person name="Bhattacharya A."/>
            <person name="Kirsebom L.A."/>
        </authorList>
    </citation>
    <scope>NUCLEOTIDE SEQUENCE [LARGE SCALE GENOMIC DNA]</scope>
    <source>
        <strain evidence="1 2">CCUG 21000</strain>
    </source>
</reference>
<gene>
    <name evidence="1" type="ORF">MPHL21000_22295</name>
</gene>
<dbReference type="PANTHER" id="PTHR48228:SF7">
    <property type="entry name" value="FATTY ACYL-COA TRANSFERASE RV3272-RELATED"/>
    <property type="match status" value="1"/>
</dbReference>
<dbReference type="Gene3D" id="3.30.1540.10">
    <property type="entry name" value="formyl-coa transferase, domain 3"/>
    <property type="match status" value="2"/>
</dbReference>
<protein>
    <submittedName>
        <fullName evidence="1">Formyl-CoA transferase</fullName>
    </submittedName>
</protein>
<dbReference type="InterPro" id="IPR050509">
    <property type="entry name" value="CoA-transferase_III"/>
</dbReference>
<evidence type="ECO:0000313" key="1">
    <source>
        <dbReference type="EMBL" id="KAB7751915.1"/>
    </source>
</evidence>